<evidence type="ECO:0000313" key="3">
    <source>
        <dbReference type="Proteomes" id="UP000664904"/>
    </source>
</evidence>
<dbReference type="KEGG" id="pxi:J5O05_19670"/>
<organism evidence="2 3">
    <name type="scientific">Pseudoalteromonas xiamenensis</name>
    <dbReference type="NCBI Taxonomy" id="882626"/>
    <lineage>
        <taxon>Bacteria</taxon>
        <taxon>Pseudomonadati</taxon>
        <taxon>Pseudomonadota</taxon>
        <taxon>Gammaproteobacteria</taxon>
        <taxon>Alteromonadales</taxon>
        <taxon>Pseudoalteromonadaceae</taxon>
        <taxon>Pseudoalteromonas</taxon>
    </lineage>
</organism>
<reference evidence="2" key="1">
    <citation type="submission" date="2021-03" db="EMBL/GenBank/DDBJ databases">
        <title>Complete Genome of Pseudoalteromonas xiamenensis STKMTI.2, a new potential marine bacterium producing anti-Vibrio compounds.</title>
        <authorList>
            <person name="Handayani D.P."/>
            <person name="Isnansetyo A."/>
            <person name="Istiqomah I."/>
            <person name="Jumina J."/>
        </authorList>
    </citation>
    <scope>NUCLEOTIDE SEQUENCE</scope>
    <source>
        <strain evidence="2">STKMTI.2</strain>
        <plasmid evidence="2">unnamed5</plasmid>
    </source>
</reference>
<dbReference type="Pfam" id="PF14534">
    <property type="entry name" value="DUF4440"/>
    <property type="match status" value="1"/>
</dbReference>
<proteinExistence type="predicted"/>
<dbReference type="Proteomes" id="UP000664904">
    <property type="component" value="Plasmid unnamed5"/>
</dbReference>
<keyword evidence="3" id="KW-1185">Reference proteome</keyword>
<dbReference type="RefSeq" id="WP_208844661.1">
    <property type="nucleotide sequence ID" value="NZ_CP072135.1"/>
</dbReference>
<name>A0A975DKS9_9GAMM</name>
<gene>
    <name evidence="2" type="ORF">J5O05_19670</name>
</gene>
<protein>
    <submittedName>
        <fullName evidence="2">Nuclear transport factor 2 family protein</fullName>
    </submittedName>
</protein>
<geneLocation type="plasmid" evidence="2 3">
    <name>unnamed5</name>
</geneLocation>
<feature type="domain" description="DUF4440" evidence="1">
    <location>
        <begin position="14"/>
        <end position="116"/>
    </location>
</feature>
<dbReference type="AlphaFoldDB" id="A0A975DKS9"/>
<keyword evidence="2" id="KW-0614">Plasmid</keyword>
<accession>A0A975DKS9</accession>
<dbReference type="Gene3D" id="3.10.450.50">
    <property type="match status" value="1"/>
</dbReference>
<evidence type="ECO:0000259" key="1">
    <source>
        <dbReference type="Pfam" id="PF14534"/>
    </source>
</evidence>
<dbReference type="SUPFAM" id="SSF54427">
    <property type="entry name" value="NTF2-like"/>
    <property type="match status" value="1"/>
</dbReference>
<dbReference type="InterPro" id="IPR027843">
    <property type="entry name" value="DUF4440"/>
</dbReference>
<sequence length="133" mass="15780">MHSKITAQLLAHLIEQERQLLEPEVRSDSNALGALLDDEFYEISANGLVFNKHHVLTRLPKEKVPQFYNQQFTGRMLHEHIVQLSYRAAYRSTARSEFHFSMRMSLWRFKNNRWQLYYHQGTPCPAFSLKLDD</sequence>
<dbReference type="EMBL" id="CP072135">
    <property type="protein sequence ID" value="QTH73042.1"/>
    <property type="molecule type" value="Genomic_DNA"/>
</dbReference>
<evidence type="ECO:0000313" key="2">
    <source>
        <dbReference type="EMBL" id="QTH73042.1"/>
    </source>
</evidence>
<dbReference type="InterPro" id="IPR032710">
    <property type="entry name" value="NTF2-like_dom_sf"/>
</dbReference>